<proteinExistence type="predicted"/>
<protein>
    <submittedName>
        <fullName evidence="1">Uncharacterized protein</fullName>
    </submittedName>
</protein>
<sequence length="44" mass="4833">MEAFLGREEVLVRCARDDMPQTLDIFTNATGGIATGKQCTTDKK</sequence>
<evidence type="ECO:0000313" key="1">
    <source>
        <dbReference type="EMBL" id="SCX56684.1"/>
    </source>
</evidence>
<organism evidence="1 2">
    <name type="scientific">Kosakonia sacchari</name>
    <dbReference type="NCBI Taxonomy" id="1158459"/>
    <lineage>
        <taxon>Bacteria</taxon>
        <taxon>Pseudomonadati</taxon>
        <taxon>Pseudomonadota</taxon>
        <taxon>Gammaproteobacteria</taxon>
        <taxon>Enterobacterales</taxon>
        <taxon>Enterobacteriaceae</taxon>
        <taxon>Kosakonia</taxon>
    </lineage>
</organism>
<dbReference type="AlphaFoldDB" id="A0A1G4YTC4"/>
<evidence type="ECO:0000313" key="2">
    <source>
        <dbReference type="Proteomes" id="UP000183569"/>
    </source>
</evidence>
<dbReference type="Proteomes" id="UP000183569">
    <property type="component" value="Unassembled WGS sequence"/>
</dbReference>
<name>A0A1G4YTC4_9ENTR</name>
<reference evidence="1 2" key="1">
    <citation type="submission" date="2016-10" db="EMBL/GenBank/DDBJ databases">
        <authorList>
            <person name="Varghese N."/>
            <person name="Submissions S."/>
        </authorList>
    </citation>
    <scope>NUCLEOTIDE SEQUENCE [LARGE SCALE GENOMIC DNA]</scope>
    <source>
        <strain evidence="1 2">CGMCC 1.12102</strain>
    </source>
</reference>
<accession>A0A1G4YTC4</accession>
<dbReference type="EMBL" id="FMUI01000011">
    <property type="protein sequence ID" value="SCX56684.1"/>
    <property type="molecule type" value="Genomic_DNA"/>
</dbReference>
<gene>
    <name evidence="1" type="ORF">SAMN02927897_03349</name>
</gene>
<comment type="caution">
    <text evidence="1">The sequence shown here is derived from an EMBL/GenBank/DDBJ whole genome shotgun (WGS) entry which is preliminary data.</text>
</comment>